<keyword evidence="11" id="KW-1208">Phospholipid metabolism</keyword>
<keyword evidence="9 13" id="KW-0472">Membrane</keyword>
<dbReference type="AlphaFoldDB" id="A0A7S3LQX7"/>
<dbReference type="GO" id="GO:0006656">
    <property type="term" value="P:phosphatidylcholine biosynthetic process"/>
    <property type="evidence" value="ECO:0007669"/>
    <property type="project" value="TreeGrafter"/>
</dbReference>
<evidence type="ECO:0000256" key="6">
    <source>
        <dbReference type="ARBA" id="ARBA00022692"/>
    </source>
</evidence>
<comment type="subcellular location">
    <subcellularLocation>
        <location evidence="1">Membrane</location>
        <topology evidence="1">Multi-pass membrane protein</topology>
    </subcellularLocation>
</comment>
<dbReference type="InterPro" id="IPR021261">
    <property type="entry name" value="GPCAT"/>
</dbReference>
<gene>
    <name evidence="14" type="ORF">ASTO00021_LOCUS9720</name>
</gene>
<evidence type="ECO:0000256" key="12">
    <source>
        <dbReference type="ARBA" id="ARBA00023315"/>
    </source>
</evidence>
<keyword evidence="4" id="KW-0444">Lipid biosynthesis</keyword>
<feature type="transmembrane region" description="Helical" evidence="13">
    <location>
        <begin position="70"/>
        <end position="89"/>
    </location>
</feature>
<keyword evidence="7 13" id="KW-1133">Transmembrane helix</keyword>
<dbReference type="PANTHER" id="PTHR31201:SF1">
    <property type="entry name" value="GLYCEROPHOSPHOCHOLINE ACYLTRANSFERASE 1"/>
    <property type="match status" value="1"/>
</dbReference>
<comment type="similarity">
    <text evidence="2">Belongs to the GPC1 family.</text>
</comment>
<evidence type="ECO:0000256" key="2">
    <source>
        <dbReference type="ARBA" id="ARBA00006675"/>
    </source>
</evidence>
<evidence type="ECO:0000256" key="8">
    <source>
        <dbReference type="ARBA" id="ARBA00023098"/>
    </source>
</evidence>
<dbReference type="Pfam" id="PF10998">
    <property type="entry name" value="DUF2838"/>
    <property type="match status" value="1"/>
</dbReference>
<dbReference type="GO" id="GO:0016746">
    <property type="term" value="F:acyltransferase activity"/>
    <property type="evidence" value="ECO:0007669"/>
    <property type="project" value="UniProtKB-KW"/>
</dbReference>
<feature type="transmembrane region" description="Helical" evidence="13">
    <location>
        <begin position="47"/>
        <end position="64"/>
    </location>
</feature>
<proteinExistence type="inferred from homology"/>
<dbReference type="PANTHER" id="PTHR31201">
    <property type="entry name" value="OS01G0585100 PROTEIN"/>
    <property type="match status" value="1"/>
</dbReference>
<keyword evidence="10" id="KW-0594">Phospholipid biosynthesis</keyword>
<evidence type="ECO:0000256" key="10">
    <source>
        <dbReference type="ARBA" id="ARBA00023209"/>
    </source>
</evidence>
<dbReference type="GO" id="GO:0016020">
    <property type="term" value="C:membrane"/>
    <property type="evidence" value="ECO:0007669"/>
    <property type="project" value="UniProtKB-SubCell"/>
</dbReference>
<reference evidence="14" key="1">
    <citation type="submission" date="2021-01" db="EMBL/GenBank/DDBJ databases">
        <authorList>
            <person name="Corre E."/>
            <person name="Pelletier E."/>
            <person name="Niang G."/>
            <person name="Scheremetjew M."/>
            <person name="Finn R."/>
            <person name="Kale V."/>
            <person name="Holt S."/>
            <person name="Cochrane G."/>
            <person name="Meng A."/>
            <person name="Brown T."/>
            <person name="Cohen L."/>
        </authorList>
    </citation>
    <scope>NUCLEOTIDE SEQUENCE</scope>
    <source>
        <strain evidence="14">GSBS06</strain>
    </source>
</reference>
<evidence type="ECO:0000256" key="9">
    <source>
        <dbReference type="ARBA" id="ARBA00023136"/>
    </source>
</evidence>
<evidence type="ECO:0000256" key="3">
    <source>
        <dbReference type="ARBA" id="ARBA00019082"/>
    </source>
</evidence>
<keyword evidence="12" id="KW-0012">Acyltransferase</keyword>
<name>A0A7S3LQX7_9STRA</name>
<evidence type="ECO:0000256" key="5">
    <source>
        <dbReference type="ARBA" id="ARBA00022679"/>
    </source>
</evidence>
<evidence type="ECO:0000313" key="14">
    <source>
        <dbReference type="EMBL" id="CAE0439524.1"/>
    </source>
</evidence>
<feature type="transmembrane region" description="Helical" evidence="13">
    <location>
        <begin position="212"/>
        <end position="240"/>
    </location>
</feature>
<feature type="transmembrane region" description="Helical" evidence="13">
    <location>
        <begin position="280"/>
        <end position="304"/>
    </location>
</feature>
<protein>
    <recommendedName>
        <fullName evidence="3">Glycerophosphocholine acyltransferase 1</fullName>
    </recommendedName>
</protein>
<evidence type="ECO:0000256" key="4">
    <source>
        <dbReference type="ARBA" id="ARBA00022516"/>
    </source>
</evidence>
<evidence type="ECO:0000256" key="7">
    <source>
        <dbReference type="ARBA" id="ARBA00022989"/>
    </source>
</evidence>
<feature type="transmembrane region" description="Helical" evidence="13">
    <location>
        <begin position="123"/>
        <end position="143"/>
    </location>
</feature>
<evidence type="ECO:0000256" key="1">
    <source>
        <dbReference type="ARBA" id="ARBA00004141"/>
    </source>
</evidence>
<evidence type="ECO:0000256" key="13">
    <source>
        <dbReference type="SAM" id="Phobius"/>
    </source>
</evidence>
<feature type="transmembrane region" description="Helical" evidence="13">
    <location>
        <begin position="155"/>
        <end position="174"/>
    </location>
</feature>
<organism evidence="14">
    <name type="scientific">Aplanochytrium stocchinoi</name>
    <dbReference type="NCBI Taxonomy" id="215587"/>
    <lineage>
        <taxon>Eukaryota</taxon>
        <taxon>Sar</taxon>
        <taxon>Stramenopiles</taxon>
        <taxon>Bigyra</taxon>
        <taxon>Labyrinthulomycetes</taxon>
        <taxon>Thraustochytrida</taxon>
        <taxon>Thraustochytriidae</taxon>
        <taxon>Aplanochytrium</taxon>
    </lineage>
</organism>
<feature type="transmembrane region" description="Helical" evidence="13">
    <location>
        <begin position="310"/>
        <end position="328"/>
    </location>
</feature>
<feature type="transmembrane region" description="Helical" evidence="13">
    <location>
        <begin position="96"/>
        <end position="117"/>
    </location>
</feature>
<evidence type="ECO:0000256" key="11">
    <source>
        <dbReference type="ARBA" id="ARBA00023264"/>
    </source>
</evidence>
<accession>A0A7S3LQX7</accession>
<keyword evidence="8" id="KW-0443">Lipid metabolism</keyword>
<keyword evidence="6 13" id="KW-0812">Transmembrane</keyword>
<keyword evidence="5" id="KW-0808">Transferase</keyword>
<sequence>MESRNKYNIDHARMSRRVWEYMDGDLNRVEKNQNADEKPRNHFLDKLWYFCVVYGVICFTYLMTDDTGRGYLPLFYVVLLPILLVHRYFQYKRRKWQYYMLDFCYVANLLLFLYIMAFQQSGFLFLVCFGLANSTLAFAIPLLHNALVFHSIDKVTSIFIHAMPMCVVFTIRWFPEQSSRIWYAEFKPENLEEELATLLQLNLTESKLPDKVLYIAFPAATTLLVFLGQMMEFILLHFIATHPKVKRCIRFHEDKDHMNLFRLVTNTHGDKSAFLSAYPFLSYTLGMTFGGLFASAPVGLFYIYFNINTAFVVIILFSALWSGSRFYVKVFGLYHMDQENQVEGQVKVQVRLESPFGEELGSNV</sequence>
<dbReference type="EMBL" id="HBIN01012894">
    <property type="protein sequence ID" value="CAE0439524.1"/>
    <property type="molecule type" value="Transcribed_RNA"/>
</dbReference>